<dbReference type="PANTHER" id="PTHR42788">
    <property type="entry name" value="TAURINE IMPORT ATP-BINDING PROTEIN-RELATED"/>
    <property type="match status" value="1"/>
</dbReference>
<evidence type="ECO:0000313" key="6">
    <source>
        <dbReference type="EMBL" id="OQM74184.1"/>
    </source>
</evidence>
<protein>
    <recommendedName>
        <fullName evidence="5">ABC transporter domain-containing protein</fullName>
    </recommendedName>
</protein>
<name>A0A1V8RM09_9HYPH</name>
<dbReference type="InterPro" id="IPR027417">
    <property type="entry name" value="P-loop_NTPase"/>
</dbReference>
<dbReference type="SUPFAM" id="SSF52540">
    <property type="entry name" value="P-loop containing nucleoside triphosphate hydrolases"/>
    <property type="match status" value="1"/>
</dbReference>
<organism evidence="6 7">
    <name type="scientific">Manganibacter manganicus</name>
    <dbReference type="NCBI Taxonomy" id="1873176"/>
    <lineage>
        <taxon>Bacteria</taxon>
        <taxon>Pseudomonadati</taxon>
        <taxon>Pseudomonadota</taxon>
        <taxon>Alphaproteobacteria</taxon>
        <taxon>Hyphomicrobiales</taxon>
        <taxon>Phyllobacteriaceae</taxon>
        <taxon>Manganibacter</taxon>
    </lineage>
</organism>
<keyword evidence="4" id="KW-0067">ATP-binding</keyword>
<dbReference type="PANTHER" id="PTHR42788:SF13">
    <property type="entry name" value="ALIPHATIC SULFONATES IMPORT ATP-BINDING PROTEIN SSUB"/>
    <property type="match status" value="1"/>
</dbReference>
<keyword evidence="2" id="KW-0813">Transport</keyword>
<evidence type="ECO:0000313" key="7">
    <source>
        <dbReference type="Proteomes" id="UP000191905"/>
    </source>
</evidence>
<dbReference type="InterPro" id="IPR050166">
    <property type="entry name" value="ABC_transporter_ATP-bind"/>
</dbReference>
<dbReference type="Pfam" id="PF00005">
    <property type="entry name" value="ABC_tran"/>
    <property type="match status" value="1"/>
</dbReference>
<dbReference type="InterPro" id="IPR003593">
    <property type="entry name" value="AAA+_ATPase"/>
</dbReference>
<proteinExistence type="inferred from homology"/>
<feature type="domain" description="ABC transporter" evidence="5">
    <location>
        <begin position="21"/>
        <end position="253"/>
    </location>
</feature>
<evidence type="ECO:0000256" key="2">
    <source>
        <dbReference type="ARBA" id="ARBA00022448"/>
    </source>
</evidence>
<comment type="similarity">
    <text evidence="1">Belongs to the ABC transporter superfamily.</text>
</comment>
<dbReference type="GO" id="GO:0005524">
    <property type="term" value="F:ATP binding"/>
    <property type="evidence" value="ECO:0007669"/>
    <property type="project" value="UniProtKB-KW"/>
</dbReference>
<dbReference type="SMART" id="SM00382">
    <property type="entry name" value="AAA"/>
    <property type="match status" value="1"/>
</dbReference>
<dbReference type="AlphaFoldDB" id="A0A1V8RM09"/>
<dbReference type="Proteomes" id="UP000191905">
    <property type="component" value="Unassembled WGS sequence"/>
</dbReference>
<evidence type="ECO:0000256" key="4">
    <source>
        <dbReference type="ARBA" id="ARBA00022840"/>
    </source>
</evidence>
<sequence length="271" mass="28932">MSPKTDETTSPQEARAHSSGLAFEEISHAYVAANGTTPVLRNVSFAVESGQVACVVGPSGCGKSTLLSLAAGLMEPTSGLTRWKGRSVKPGTNPDLGMAFQQPGLFPWLTIRKNVAIGLTTRGMARHEAAKQADEMLETVGLSGFGDAYPRQLSGGMAQRVGIARALALRPKLLLMDEPFASVDAFTRLKLQAEFKSLLKLDKPTVLFVTHDVSEAILLGDMIVVMSPRPASVQKIIPIAREDRDRAGPGYARKMTEALQCLGVETNLSGN</sequence>
<comment type="caution">
    <text evidence="6">The sequence shown here is derived from an EMBL/GenBank/DDBJ whole genome shotgun (WGS) entry which is preliminary data.</text>
</comment>
<dbReference type="PROSITE" id="PS50893">
    <property type="entry name" value="ABC_TRANSPORTER_2"/>
    <property type="match status" value="1"/>
</dbReference>
<evidence type="ECO:0000259" key="5">
    <source>
        <dbReference type="PROSITE" id="PS50893"/>
    </source>
</evidence>
<evidence type="ECO:0000256" key="1">
    <source>
        <dbReference type="ARBA" id="ARBA00005417"/>
    </source>
</evidence>
<keyword evidence="7" id="KW-1185">Reference proteome</keyword>
<reference evidence="6 7" key="1">
    <citation type="journal article" date="2016" name="Int. J. Syst. Evol. Microbiol.">
        <title>Pseudaminobacter manganicus sp. nov., isolated from sludge of a manganese mine.</title>
        <authorList>
            <person name="Li J."/>
            <person name="Huang J."/>
            <person name="Liao S."/>
            <person name="Wang G."/>
        </authorList>
    </citation>
    <scope>NUCLEOTIDE SEQUENCE [LARGE SCALE GENOMIC DNA]</scope>
    <source>
        <strain evidence="6 7">JH-7</strain>
    </source>
</reference>
<accession>A0A1V8RM09</accession>
<keyword evidence="3" id="KW-0547">Nucleotide-binding</keyword>
<evidence type="ECO:0000256" key="3">
    <source>
        <dbReference type="ARBA" id="ARBA00022741"/>
    </source>
</evidence>
<dbReference type="InterPro" id="IPR017871">
    <property type="entry name" value="ABC_transporter-like_CS"/>
</dbReference>
<dbReference type="InterPro" id="IPR003439">
    <property type="entry name" value="ABC_transporter-like_ATP-bd"/>
</dbReference>
<dbReference type="GO" id="GO:0016887">
    <property type="term" value="F:ATP hydrolysis activity"/>
    <property type="evidence" value="ECO:0007669"/>
    <property type="project" value="InterPro"/>
</dbReference>
<dbReference type="EMBL" id="MDET01000035">
    <property type="protein sequence ID" value="OQM74184.1"/>
    <property type="molecule type" value="Genomic_DNA"/>
</dbReference>
<gene>
    <name evidence="6" type="ORF">BFN67_22340</name>
</gene>
<dbReference type="PROSITE" id="PS00211">
    <property type="entry name" value="ABC_TRANSPORTER_1"/>
    <property type="match status" value="1"/>
</dbReference>
<dbReference type="STRING" id="1873176.BFN67_22340"/>
<dbReference type="CDD" id="cd03293">
    <property type="entry name" value="ABC_NrtD_SsuB_transporters"/>
    <property type="match status" value="1"/>
</dbReference>
<dbReference type="Gene3D" id="3.40.50.300">
    <property type="entry name" value="P-loop containing nucleotide triphosphate hydrolases"/>
    <property type="match status" value="1"/>
</dbReference>